<evidence type="ECO:0000313" key="2">
    <source>
        <dbReference type="EMBL" id="KAF4682227.1"/>
    </source>
</evidence>
<organism evidence="2 5">
    <name type="scientific">Perkinsus olseni</name>
    <name type="common">Perkinsus atlanticus</name>
    <dbReference type="NCBI Taxonomy" id="32597"/>
    <lineage>
        <taxon>Eukaryota</taxon>
        <taxon>Sar</taxon>
        <taxon>Alveolata</taxon>
        <taxon>Perkinsozoa</taxon>
        <taxon>Perkinsea</taxon>
        <taxon>Perkinsida</taxon>
        <taxon>Perkinsidae</taxon>
        <taxon>Perkinsus</taxon>
    </lineage>
</organism>
<gene>
    <name evidence="2" type="ORF">FOZ60_010839</name>
    <name evidence="3" type="ORF">FOZ62_024720</name>
    <name evidence="4" type="ORF">FOZ63_011302</name>
</gene>
<comment type="caution">
    <text evidence="2">The sequence shown here is derived from an EMBL/GenBank/DDBJ whole genome shotgun (WGS) entry which is preliminary data.</text>
</comment>
<dbReference type="EMBL" id="JABANP010000449">
    <property type="protein sequence ID" value="KAF4682227.1"/>
    <property type="molecule type" value="Genomic_DNA"/>
</dbReference>
<dbReference type="EMBL" id="JABANO010000527">
    <property type="protein sequence ID" value="KAF4759149.1"/>
    <property type="molecule type" value="Genomic_DNA"/>
</dbReference>
<dbReference type="AlphaFoldDB" id="A0A7J6NFK7"/>
<keyword evidence="1" id="KW-0732">Signal</keyword>
<evidence type="ECO:0000313" key="5">
    <source>
        <dbReference type="Proteomes" id="UP000541610"/>
    </source>
</evidence>
<feature type="signal peptide" evidence="1">
    <location>
        <begin position="1"/>
        <end position="17"/>
    </location>
</feature>
<evidence type="ECO:0000256" key="1">
    <source>
        <dbReference type="SAM" id="SignalP"/>
    </source>
</evidence>
<proteinExistence type="predicted"/>
<dbReference type="EMBL" id="JABANM010022507">
    <property type="protein sequence ID" value="KAF4719484.1"/>
    <property type="molecule type" value="Genomic_DNA"/>
</dbReference>
<dbReference type="Proteomes" id="UP000541610">
    <property type="component" value="Unassembled WGS sequence"/>
</dbReference>
<dbReference type="OMA" id="RERYWED"/>
<evidence type="ECO:0000313" key="6">
    <source>
        <dbReference type="Proteomes" id="UP000553632"/>
    </source>
</evidence>
<reference evidence="5 6" key="1">
    <citation type="submission" date="2020-04" db="EMBL/GenBank/DDBJ databases">
        <title>Perkinsus olseni comparative genomics.</title>
        <authorList>
            <person name="Bogema D.R."/>
        </authorList>
    </citation>
    <scope>NUCLEOTIDE SEQUENCE [LARGE SCALE GENOMIC DNA]</scope>
    <source>
        <strain evidence="2">00978-12</strain>
        <strain evidence="3">ATCC PRA-205</strain>
        <strain evidence="4 6">ATCC PRA-207</strain>
    </source>
</reference>
<dbReference type="Proteomes" id="UP000553632">
    <property type="component" value="Unassembled WGS sequence"/>
</dbReference>
<dbReference type="Proteomes" id="UP000574390">
    <property type="component" value="Unassembled WGS sequence"/>
</dbReference>
<evidence type="ECO:0000313" key="3">
    <source>
        <dbReference type="EMBL" id="KAF4719484.1"/>
    </source>
</evidence>
<sequence length="410" mass="45994">MRCISFMVVLSLAASLGEDDGDQCMANYARERYWEDADQTFIKFFAARGPERYNCGDLYLNVADASTKGTILHLEALAKFIEDFRQASNNHATVYLYYQGGSKEDEAAWATNFVYIFESFVRKFATDEMGSLGISFDVKLKFGPYMKILDGVFQMKERLKQHNLKFGVTIPYDQEGAVYVDRFMTRADRITVMTYGNYFGLLVNMMTHFLKDTCVYCHSVNYNTLKAKITFIAQGDCEDLDLCPKATMCAYNSDTARTAFRDSGFMPGTAGGSYEVIFYVYELLKYTTDYLRGNVTREKWFDHLFEEHGTRFGISDFKWARYFYGSRVAKSVGLTQCMDEYPGLVTASLTVSGTIDVFPAAVGDRLGPRTELMPGGFDAAEPPGVVGDEGLVVAPLECAPVLAVRVLVGT</sequence>
<accession>A0A7J6NFK7</accession>
<feature type="chain" id="PRO_5036205535" evidence="1">
    <location>
        <begin position="18"/>
        <end position="410"/>
    </location>
</feature>
<dbReference type="OrthoDB" id="10286564at2759"/>
<name>A0A7J6NFK7_PEROL</name>
<evidence type="ECO:0000313" key="4">
    <source>
        <dbReference type="EMBL" id="KAF4759149.1"/>
    </source>
</evidence>
<keyword evidence="6" id="KW-1185">Reference proteome</keyword>
<protein>
    <submittedName>
        <fullName evidence="2">Uncharacterized protein</fullName>
    </submittedName>
</protein>